<dbReference type="Pfam" id="PF03786">
    <property type="entry name" value="UxuA"/>
    <property type="match status" value="1"/>
</dbReference>
<keyword evidence="7 9" id="KW-0464">Manganese</keyword>
<evidence type="ECO:0000256" key="1">
    <source>
        <dbReference type="ARBA" id="ARBA00001794"/>
    </source>
</evidence>
<dbReference type="GO" id="GO:0008198">
    <property type="term" value="F:ferrous iron binding"/>
    <property type="evidence" value="ECO:0007669"/>
    <property type="project" value="TreeGrafter"/>
</dbReference>
<dbReference type="GO" id="GO:0042840">
    <property type="term" value="P:D-glucuronate catabolic process"/>
    <property type="evidence" value="ECO:0007669"/>
    <property type="project" value="TreeGrafter"/>
</dbReference>
<evidence type="ECO:0000256" key="7">
    <source>
        <dbReference type="ARBA" id="ARBA00023211"/>
    </source>
</evidence>
<dbReference type="InterPro" id="IPR036237">
    <property type="entry name" value="Xyl_isomerase-like_sf"/>
</dbReference>
<dbReference type="HAMAP" id="MF_00106">
    <property type="entry name" value="UxuA"/>
    <property type="match status" value="1"/>
</dbReference>
<dbReference type="SUPFAM" id="SSF51658">
    <property type="entry name" value="Xylose isomerase-like"/>
    <property type="match status" value="1"/>
</dbReference>
<keyword evidence="6 9" id="KW-0408">Iron</keyword>
<dbReference type="InterPro" id="IPR004628">
    <property type="entry name" value="Man_deHydtase"/>
</dbReference>
<reference evidence="10" key="1">
    <citation type="submission" date="2021-01" db="EMBL/GenBank/DDBJ databases">
        <title>Modified the classification status of verrucomicrobia.</title>
        <authorList>
            <person name="Feng X."/>
        </authorList>
    </citation>
    <scope>NUCLEOTIDE SEQUENCE</scope>
    <source>
        <strain evidence="10">_KCTC 22039</strain>
    </source>
</reference>
<accession>A0A8J7SM11</accession>
<organism evidence="10 11">
    <name type="scientific">Persicirhabdus sediminis</name>
    <dbReference type="NCBI Taxonomy" id="454144"/>
    <lineage>
        <taxon>Bacteria</taxon>
        <taxon>Pseudomonadati</taxon>
        <taxon>Verrucomicrobiota</taxon>
        <taxon>Verrucomicrobiia</taxon>
        <taxon>Verrucomicrobiales</taxon>
        <taxon>Verrucomicrobiaceae</taxon>
        <taxon>Persicirhabdus</taxon>
    </lineage>
</organism>
<dbReference type="RefSeq" id="WP_200310813.1">
    <property type="nucleotide sequence ID" value="NZ_JAENIM010000034.1"/>
</dbReference>
<keyword evidence="11" id="KW-1185">Reference proteome</keyword>
<evidence type="ECO:0000256" key="5">
    <source>
        <dbReference type="ARBA" id="ARBA00012927"/>
    </source>
</evidence>
<evidence type="ECO:0000313" key="11">
    <source>
        <dbReference type="Proteomes" id="UP000624703"/>
    </source>
</evidence>
<dbReference type="GO" id="GO:0030145">
    <property type="term" value="F:manganese ion binding"/>
    <property type="evidence" value="ECO:0007669"/>
    <property type="project" value="TreeGrafter"/>
</dbReference>
<dbReference type="UniPathway" id="UPA00246"/>
<evidence type="ECO:0000256" key="2">
    <source>
        <dbReference type="ARBA" id="ARBA00002713"/>
    </source>
</evidence>
<evidence type="ECO:0000256" key="9">
    <source>
        <dbReference type="HAMAP-Rule" id="MF_00106"/>
    </source>
</evidence>
<gene>
    <name evidence="9 10" type="primary">uxuA</name>
    <name evidence="10" type="ORF">JIN82_06425</name>
</gene>
<dbReference type="AlphaFoldDB" id="A0A8J7SM11"/>
<comment type="caution">
    <text evidence="10">The sequence shown here is derived from an EMBL/GenBank/DDBJ whole genome shotgun (WGS) entry which is preliminary data.</text>
</comment>
<dbReference type="NCBIfam" id="TIGR00695">
    <property type="entry name" value="uxuA"/>
    <property type="match status" value="1"/>
</dbReference>
<proteinExistence type="inferred from homology"/>
<comment type="function">
    <text evidence="2 9">Catalyzes the dehydration of D-mannonate.</text>
</comment>
<dbReference type="EC" id="4.2.1.8" evidence="5 9"/>
<dbReference type="GO" id="GO:0008927">
    <property type="term" value="F:mannonate dehydratase activity"/>
    <property type="evidence" value="ECO:0007669"/>
    <property type="project" value="UniProtKB-UniRule"/>
</dbReference>
<evidence type="ECO:0000256" key="8">
    <source>
        <dbReference type="ARBA" id="ARBA00023239"/>
    </source>
</evidence>
<comment type="catalytic activity">
    <reaction evidence="1 9">
        <text>D-mannonate = 2-dehydro-3-deoxy-D-gluconate + H2O</text>
        <dbReference type="Rhea" id="RHEA:20097"/>
        <dbReference type="ChEBI" id="CHEBI:15377"/>
        <dbReference type="ChEBI" id="CHEBI:17767"/>
        <dbReference type="ChEBI" id="CHEBI:57990"/>
        <dbReference type="EC" id="4.2.1.8"/>
    </reaction>
</comment>
<dbReference type="EMBL" id="JAENIM010000034">
    <property type="protein sequence ID" value="MBK1790788.1"/>
    <property type="molecule type" value="Genomic_DNA"/>
</dbReference>
<dbReference type="Proteomes" id="UP000624703">
    <property type="component" value="Unassembled WGS sequence"/>
</dbReference>
<evidence type="ECO:0000313" key="10">
    <source>
        <dbReference type="EMBL" id="MBK1790788.1"/>
    </source>
</evidence>
<evidence type="ECO:0000256" key="6">
    <source>
        <dbReference type="ARBA" id="ARBA00023004"/>
    </source>
</evidence>
<dbReference type="PANTHER" id="PTHR30387">
    <property type="entry name" value="MANNONATE DEHYDRATASE"/>
    <property type="match status" value="1"/>
</dbReference>
<comment type="cofactor">
    <cofactor evidence="9">
        <name>Fe(2+)</name>
        <dbReference type="ChEBI" id="CHEBI:29033"/>
    </cofactor>
    <cofactor evidence="9">
        <name>Mn(2+)</name>
        <dbReference type="ChEBI" id="CHEBI:29035"/>
    </cofactor>
</comment>
<comment type="similarity">
    <text evidence="4 9">Belongs to the mannonate dehydratase family.</text>
</comment>
<dbReference type="Gene3D" id="3.20.20.150">
    <property type="entry name" value="Divalent-metal-dependent TIM barrel enzymes"/>
    <property type="match status" value="2"/>
</dbReference>
<sequence length="405" mass="45413">MSKLNELPQGMVESFRWYGPSDPVSLQDIRQCGCEGVITSLHHIAYGEAWSRDEIRKRIDELAAAGLTWSAVESVPVSEAIKTRTGDYQQHIANYQETIRNLGAEGIEVIIYNFMPVLDWVRTDMEYKLDDGSECLRFDPVKFAAFEIYLLKRQGAEADYTAEQLEKAKDFYESMSAEQVAVFERNTIDVFPGCKMGLSLDEVKAMLAKYDDIDRAQLKEHLKLFLQAVIPACEEAGVRMAIHPDDPPFSIMGLPRIICTEQDLVDLVEMVDSPANGLCFCSGSLSPIPDNDLPAIIQRLGHRINVLHLRSTQREPDGSFYEANHLEGSVDMYAVMKAALQEMKKRHVAGRADWRLAFRPDHGHTMLDDLSKPAADNPGYSCLGRMRGLAELRGLQLGILRSGLS</sequence>
<dbReference type="PANTHER" id="PTHR30387:SF2">
    <property type="entry name" value="MANNONATE DEHYDRATASE"/>
    <property type="match status" value="1"/>
</dbReference>
<evidence type="ECO:0000256" key="4">
    <source>
        <dbReference type="ARBA" id="ARBA00007389"/>
    </source>
</evidence>
<dbReference type="PIRSF" id="PIRSF016049">
    <property type="entry name" value="Man_dehyd"/>
    <property type="match status" value="1"/>
</dbReference>
<comment type="pathway">
    <text evidence="3 9">Carbohydrate metabolism; pentose and glucuronate interconversion.</text>
</comment>
<dbReference type="NCBIfam" id="NF003027">
    <property type="entry name" value="PRK03906.1"/>
    <property type="match status" value="1"/>
</dbReference>
<keyword evidence="8 9" id="KW-0456">Lyase</keyword>
<name>A0A8J7SM11_9BACT</name>
<protein>
    <recommendedName>
        <fullName evidence="5 9">Mannonate dehydratase</fullName>
        <ecNumber evidence="5 9">4.2.1.8</ecNumber>
    </recommendedName>
    <alternativeName>
        <fullName evidence="9">D-mannonate hydro-lyase</fullName>
    </alternativeName>
</protein>
<evidence type="ECO:0000256" key="3">
    <source>
        <dbReference type="ARBA" id="ARBA00004892"/>
    </source>
</evidence>